<organism evidence="1">
    <name type="scientific">Tanacetum cinerariifolium</name>
    <name type="common">Dalmatian daisy</name>
    <name type="synonym">Chrysanthemum cinerariifolium</name>
    <dbReference type="NCBI Taxonomy" id="118510"/>
    <lineage>
        <taxon>Eukaryota</taxon>
        <taxon>Viridiplantae</taxon>
        <taxon>Streptophyta</taxon>
        <taxon>Embryophyta</taxon>
        <taxon>Tracheophyta</taxon>
        <taxon>Spermatophyta</taxon>
        <taxon>Magnoliopsida</taxon>
        <taxon>eudicotyledons</taxon>
        <taxon>Gunneridae</taxon>
        <taxon>Pentapetalae</taxon>
        <taxon>asterids</taxon>
        <taxon>campanulids</taxon>
        <taxon>Asterales</taxon>
        <taxon>Asteraceae</taxon>
        <taxon>Asteroideae</taxon>
        <taxon>Anthemideae</taxon>
        <taxon>Anthemidinae</taxon>
        <taxon>Tanacetum</taxon>
    </lineage>
</organism>
<evidence type="ECO:0000313" key="1">
    <source>
        <dbReference type="EMBL" id="GEU64137.1"/>
    </source>
</evidence>
<gene>
    <name evidence="1" type="ORF">Tci_036115</name>
</gene>
<comment type="caution">
    <text evidence="1">The sequence shown here is derived from an EMBL/GenBank/DDBJ whole genome shotgun (WGS) entry which is preliminary data.</text>
</comment>
<dbReference type="AlphaFoldDB" id="A0A6L2LT75"/>
<protein>
    <submittedName>
        <fullName evidence="1">Uncharacterized protein</fullName>
    </submittedName>
</protein>
<accession>A0A6L2LT75</accession>
<dbReference type="EMBL" id="BKCJ010004970">
    <property type="protein sequence ID" value="GEU64137.1"/>
    <property type="molecule type" value="Genomic_DNA"/>
</dbReference>
<sequence>MVAKEIDHIGGGVAATNFRIVRVEGCLGLLIGISLSQLLVRKMCTTLQGDSNHIRHPVSFTISEVGLFGDLFEEIEVAANALTPGYNNVTNNMIVMATSTSPLQSNQDGKNVASINLSWA</sequence>
<reference evidence="1" key="1">
    <citation type="journal article" date="2019" name="Sci. Rep.">
        <title>Draft genome of Tanacetum cinerariifolium, the natural source of mosquito coil.</title>
        <authorList>
            <person name="Yamashiro T."/>
            <person name="Shiraishi A."/>
            <person name="Satake H."/>
            <person name="Nakayama K."/>
        </authorList>
    </citation>
    <scope>NUCLEOTIDE SEQUENCE</scope>
</reference>
<proteinExistence type="predicted"/>
<name>A0A6L2LT75_TANCI</name>